<dbReference type="GO" id="GO:0003995">
    <property type="term" value="F:acyl-CoA dehydrogenase activity"/>
    <property type="evidence" value="ECO:0007669"/>
    <property type="project" value="InterPro"/>
</dbReference>
<dbReference type="GO" id="GO:0008218">
    <property type="term" value="P:bioluminescence"/>
    <property type="evidence" value="ECO:0007669"/>
    <property type="project" value="InterPro"/>
</dbReference>
<dbReference type="eggNOG" id="arCOG02620">
    <property type="taxonomic scope" value="Archaea"/>
</dbReference>
<protein>
    <submittedName>
        <fullName evidence="3">Acyl-CoA reductase</fullName>
    </submittedName>
</protein>
<keyword evidence="1" id="KW-0521">NADP</keyword>
<dbReference type="GeneID" id="7272743"/>
<dbReference type="PANTHER" id="PTHR43845">
    <property type="entry name" value="BLR5969 PROTEIN"/>
    <property type="match status" value="1"/>
</dbReference>
<dbReference type="KEGG" id="mpl:Mpal_1926"/>
<dbReference type="OrthoDB" id="384450at2157"/>
<dbReference type="InterPro" id="IPR000873">
    <property type="entry name" value="AMP-dep_synth/lig_dom"/>
</dbReference>
<organism evidence="3 4">
    <name type="scientific">Methanosphaerula palustris (strain ATCC BAA-1556 / DSM 19958 / E1-9c)</name>
    <dbReference type="NCBI Taxonomy" id="521011"/>
    <lineage>
        <taxon>Archaea</taxon>
        <taxon>Methanobacteriati</taxon>
        <taxon>Methanobacteriota</taxon>
        <taxon>Stenosarchaea group</taxon>
        <taxon>Methanomicrobia</taxon>
        <taxon>Methanomicrobiales</taxon>
        <taxon>Methanoregulaceae</taxon>
        <taxon>Methanosphaerula</taxon>
    </lineage>
</organism>
<dbReference type="SUPFAM" id="SSF56801">
    <property type="entry name" value="Acetyl-CoA synthetase-like"/>
    <property type="match status" value="1"/>
</dbReference>
<dbReference type="SUPFAM" id="SSF53720">
    <property type="entry name" value="ALDH-like"/>
    <property type="match status" value="1"/>
</dbReference>
<dbReference type="InterPro" id="IPR042099">
    <property type="entry name" value="ANL_N_sf"/>
</dbReference>
<evidence type="ECO:0000313" key="4">
    <source>
        <dbReference type="Proteomes" id="UP000002457"/>
    </source>
</evidence>
<dbReference type="AlphaFoldDB" id="B8GKT4"/>
<evidence type="ECO:0000259" key="2">
    <source>
        <dbReference type="Pfam" id="PF00501"/>
    </source>
</evidence>
<keyword evidence="4" id="KW-1185">Reference proteome</keyword>
<evidence type="ECO:0000313" key="3">
    <source>
        <dbReference type="EMBL" id="ACL17230.1"/>
    </source>
</evidence>
<dbReference type="EMBL" id="CP001338">
    <property type="protein sequence ID" value="ACL17230.1"/>
    <property type="molecule type" value="Genomic_DNA"/>
</dbReference>
<dbReference type="RefSeq" id="WP_012618549.1">
    <property type="nucleotide sequence ID" value="NC_011832.1"/>
</dbReference>
<dbReference type="Pfam" id="PF05893">
    <property type="entry name" value="LuxC"/>
    <property type="match status" value="1"/>
</dbReference>
<evidence type="ECO:0000256" key="1">
    <source>
        <dbReference type="ARBA" id="ARBA00022857"/>
    </source>
</evidence>
<reference evidence="3 4" key="1">
    <citation type="journal article" date="2015" name="Genome Announc.">
        <title>Complete Genome Sequence of Methanosphaerula palustris E1-9CT, a Hydrogenotrophic Methanogen Isolated from a Minerotrophic Fen Peatland.</title>
        <authorList>
            <person name="Cadillo-Quiroz H."/>
            <person name="Browne P."/>
            <person name="Kyrpides N."/>
            <person name="Woyke T."/>
            <person name="Goodwin L."/>
            <person name="Detter C."/>
            <person name="Yavitt J.B."/>
            <person name="Zinder S.H."/>
        </authorList>
    </citation>
    <scope>NUCLEOTIDE SEQUENCE [LARGE SCALE GENOMIC DNA]</scope>
    <source>
        <strain evidence="4">ATCC BAA-1556 / DSM 19958 / E1-9c</strain>
    </source>
</reference>
<name>B8GKT4_METPE</name>
<dbReference type="Gene3D" id="3.40.50.12780">
    <property type="entry name" value="N-terminal domain of ligase-like"/>
    <property type="match status" value="1"/>
</dbReference>
<dbReference type="HOGENOM" id="CLU_336462_0_0_2"/>
<feature type="domain" description="AMP-dependent synthetase/ligase" evidence="2">
    <location>
        <begin position="488"/>
        <end position="686"/>
    </location>
</feature>
<dbReference type="PANTHER" id="PTHR43845:SF1">
    <property type="entry name" value="BLR5969 PROTEIN"/>
    <property type="match status" value="1"/>
</dbReference>
<sequence>MTAAPMLWRGAIRDAAELPELLKTLLALLADDLALRLNPMVLLAAADRLGTAILAGTVPDLQQALIETGLPPAEADQTLATIGRFLAKENLEQKLRRELGGVDPFAIRRVTFTEPVFEGWAPLGVLVHLAPANVPTVGPLSVIEGLLAGNINLLKTSRKSGRFPQVLLQALVDADQTGSLAPFIYVLPLSSQDQGALHDLFALADGIAVWGGEETVDAVKKEAPRGTEMIVWGHRISFSYLTAAAGTDPALLKGVAEEVCILEQQACSSPQCLYLETSDPADLQVFADRLGKVLTTVAPTFPRTLPDRAEAAEVTTVTELVRLEGCLDHGAVVEPADRSWRLLIDPEPGLRPSPLFRTLWIKPLTRDRIVSTLRPMRAYLQTVTLGCTREEVAPLSSLLIAAGADRIRQPGRTFSSYPGEPHDGVYALQRYSRRVSVDPGSLGDGVASLAEFVAPTAPFLPEGTPVMTKDDFHHIMVDPRTEHLSFKSGGSSGAPKLSIFSYQDYRDQMAAAADGLFAAGLDPATDRCINLFNAGHLYGGFISFFTILEDLGAIQFPMTAVPETREVAEAIVKYRVNTLLGIPVYLNALFEEHGALLKEYGGVKKIFYGGEHFTAAQVTHLREEFGIEIIRSAVYGSNDAGPLAFACPHCEGGVHHLMTANQWLEIQKLDADEPVVGDEVGRLILTSRQRHGQQIVRYEIGDTGRWVPGPCPCGRKSPRFELMGRHGDVFRSGGPFLNYRKFVNLLTEHLAYAGEVQLLLDLKGGQEQITVRIDVGSGLDAGVVRQMLLDQYPELSLSVVEFKTTDLFIEPVAASVFERIANSGKLKTIIDRREVQA</sequence>
<accession>B8GKT4</accession>
<dbReference type="InterPro" id="IPR016161">
    <property type="entry name" value="Ald_DH/histidinol_DH"/>
</dbReference>
<proteinExistence type="predicted"/>
<dbReference type="Pfam" id="PF00501">
    <property type="entry name" value="AMP-binding"/>
    <property type="match status" value="1"/>
</dbReference>
<dbReference type="STRING" id="521011.Mpal_1926"/>
<dbReference type="Proteomes" id="UP000002457">
    <property type="component" value="Chromosome"/>
</dbReference>
<dbReference type="InterPro" id="IPR008670">
    <property type="entry name" value="CoA_reduct_LuxC"/>
</dbReference>
<gene>
    <name evidence="3" type="ordered locus">Mpal_1926</name>
</gene>